<dbReference type="EMBL" id="JAGRRH010000003">
    <property type="protein sequence ID" value="KAG7371831.1"/>
    <property type="molecule type" value="Genomic_DNA"/>
</dbReference>
<evidence type="ECO:0000256" key="7">
    <source>
        <dbReference type="PIRSR" id="PIRSR613078-3"/>
    </source>
</evidence>
<organism evidence="10 11">
    <name type="scientific">Nitzschia inconspicua</name>
    <dbReference type="NCBI Taxonomy" id="303405"/>
    <lineage>
        <taxon>Eukaryota</taxon>
        <taxon>Sar</taxon>
        <taxon>Stramenopiles</taxon>
        <taxon>Ochrophyta</taxon>
        <taxon>Bacillariophyta</taxon>
        <taxon>Bacillariophyceae</taxon>
        <taxon>Bacillariophycidae</taxon>
        <taxon>Bacillariales</taxon>
        <taxon>Bacillariaceae</taxon>
        <taxon>Nitzschia</taxon>
    </lineage>
</organism>
<comment type="catalytic activity">
    <reaction evidence="1">
        <text>(2R)-2-phosphoglycerate = (2R)-3-phosphoglycerate</text>
        <dbReference type="Rhea" id="RHEA:15901"/>
        <dbReference type="ChEBI" id="CHEBI:58272"/>
        <dbReference type="ChEBI" id="CHEBI:58289"/>
        <dbReference type="EC" id="5.4.2.11"/>
    </reaction>
</comment>
<feature type="signal peptide" evidence="9">
    <location>
        <begin position="1"/>
        <end position="24"/>
    </location>
</feature>
<feature type="region of interest" description="Disordered" evidence="8">
    <location>
        <begin position="790"/>
        <end position="811"/>
    </location>
</feature>
<keyword evidence="11" id="KW-1185">Reference proteome</keyword>
<dbReference type="CDD" id="cd07067">
    <property type="entry name" value="HP_PGM_like"/>
    <property type="match status" value="2"/>
</dbReference>
<reference evidence="10" key="1">
    <citation type="journal article" date="2021" name="Sci. Rep.">
        <title>Diploid genomic architecture of Nitzschia inconspicua, an elite biomass production diatom.</title>
        <authorList>
            <person name="Oliver A."/>
            <person name="Podell S."/>
            <person name="Pinowska A."/>
            <person name="Traller J.C."/>
            <person name="Smith S.R."/>
            <person name="McClure R."/>
            <person name="Beliaev A."/>
            <person name="Bohutskyi P."/>
            <person name="Hill E.A."/>
            <person name="Rabines A."/>
            <person name="Zheng H."/>
            <person name="Allen L.Z."/>
            <person name="Kuo A."/>
            <person name="Grigoriev I.V."/>
            <person name="Allen A.E."/>
            <person name="Hazlebeck D."/>
            <person name="Allen E.E."/>
        </authorList>
    </citation>
    <scope>NUCLEOTIDE SEQUENCE</scope>
    <source>
        <strain evidence="10">Hildebrandi</strain>
    </source>
</reference>
<dbReference type="HAMAP" id="MF_01039">
    <property type="entry name" value="PGAM_GpmA"/>
    <property type="match status" value="2"/>
</dbReference>
<feature type="site" description="Transition state stabilizer" evidence="7">
    <location>
        <position position="292"/>
    </location>
</feature>
<dbReference type="GO" id="GO:0004619">
    <property type="term" value="F:phosphoglycerate mutase activity"/>
    <property type="evidence" value="ECO:0007669"/>
    <property type="project" value="UniProtKB-EC"/>
</dbReference>
<evidence type="ECO:0000256" key="4">
    <source>
        <dbReference type="ARBA" id="ARBA00023152"/>
    </source>
</evidence>
<evidence type="ECO:0000256" key="2">
    <source>
        <dbReference type="ARBA" id="ARBA00006717"/>
    </source>
</evidence>
<accession>A0A9K3Q5Y9</accession>
<dbReference type="OrthoDB" id="4818801at2759"/>
<evidence type="ECO:0000256" key="1">
    <source>
        <dbReference type="ARBA" id="ARBA00000380"/>
    </source>
</evidence>
<evidence type="ECO:0000256" key="5">
    <source>
        <dbReference type="ARBA" id="ARBA00023235"/>
    </source>
</evidence>
<sequence length="811" mass="92339">MSNSPRIPFLCLSVIVSLRPCVVGYHTGWPLQATKLHTRRSPMQLTVKAIGGGDTRDEEGFDFYSRDLQKQITLESTEYPVIDDDVGSKAKRWMKRPFQWIGRRLSKPPKPGKLILLRCGQSEWNANGTFTGWADPDLTQQGIQECQHAARLLLAEGYEPDLVYTSRLKRSIKSAAYVLSELGTLFLPLQKSWRLNERCYGALTGLSKKETAKAMGASVVQAWRNSLKARPPPHSKEDPYYPGNDRRYADLSDDQIPLSESLLDTMKRTIPLWEYKIKRDIANGNNVLVVGHGNTLRGLLKVIDDVSDVEIQEVNLPRGIPVVYSFDKNLRPQPAGKKLSQLNTNAIFLEKPGLLQEALKQQDKWREMVPGLDEDQIRPQVARDRTLVDAMQQLRAEQRAEIAITGVDDMSFTAKDDTHSPLGNERWDDDPSEFEDWDEFSGDEFEDRSSPFLSWTPASVSPVSENKRPALKESDPVVVFIRHGRTAHNNLGLFTGWEDPPLAPDGIEDAKRAGRILKQHGFQFDVLYTSWLARAIETGLYVLDELDCPWIPVIKSWRLNERNYGALTGKSKAMIANEYGEEQLKRWRRGFKIRPPPVSSYSINYPGNDFRRIKYVKDLRVSWTETINRSIEQRKFQIHRKFPKTESLHDCMKRSIPFYTERITKEAIHRGKRVLITSHENALRGILMHLCGIPEEAMNQLHIPNGVPLVYNLKANCITLLEDNESDTQISIEDFGPAAKYLFRPCELDDGFFEESTVERTEASQQVENDPVSDTPPRINIEEDMEIIVSRDTDSSTTPPMNGSSFSELTP</sequence>
<reference evidence="10" key="2">
    <citation type="submission" date="2021-04" db="EMBL/GenBank/DDBJ databases">
        <authorList>
            <person name="Podell S."/>
        </authorList>
    </citation>
    <scope>NUCLEOTIDE SEQUENCE</scope>
    <source>
        <strain evidence="10">Hildebrandi</strain>
    </source>
</reference>
<dbReference type="PANTHER" id="PTHR11931">
    <property type="entry name" value="PHOSPHOGLYCERATE MUTASE"/>
    <property type="match status" value="1"/>
</dbReference>
<feature type="region of interest" description="Disordered" evidence="8">
    <location>
        <begin position="414"/>
        <end position="433"/>
    </location>
</feature>
<protein>
    <recommendedName>
        <fullName evidence="3">phosphoglycerate mutase (2,3-diphosphoglycerate-dependent)</fullName>
        <ecNumber evidence="3">5.4.2.11</ecNumber>
    </recommendedName>
</protein>
<feature type="binding site" evidence="6">
    <location>
        <position position="170"/>
    </location>
    <ligand>
        <name>substrate</name>
    </ligand>
</feature>
<dbReference type="Pfam" id="PF00300">
    <property type="entry name" value="His_Phos_1"/>
    <property type="match status" value="3"/>
</dbReference>
<gene>
    <name evidence="10" type="ORF">IV203_017973</name>
</gene>
<dbReference type="FunFam" id="3.40.50.1240:FF:000003">
    <property type="entry name" value="2,3-bisphosphoglycerate-dependent phosphoglycerate mutase"/>
    <property type="match status" value="1"/>
</dbReference>
<evidence type="ECO:0000256" key="8">
    <source>
        <dbReference type="SAM" id="MobiDB-lite"/>
    </source>
</evidence>
<comment type="similarity">
    <text evidence="2">Belongs to the phosphoglycerate mutase family. BPG-dependent PGAM subfamily.</text>
</comment>
<dbReference type="AlphaFoldDB" id="A0A9K3Q5Y9"/>
<evidence type="ECO:0000313" key="11">
    <source>
        <dbReference type="Proteomes" id="UP000693970"/>
    </source>
</evidence>
<feature type="binding site" evidence="6">
    <location>
        <begin position="118"/>
        <end position="125"/>
    </location>
    <ligand>
        <name>substrate</name>
    </ligand>
</feature>
<feature type="binding site" evidence="6">
    <location>
        <begin position="293"/>
        <end position="294"/>
    </location>
    <ligand>
        <name>substrate</name>
    </ligand>
</feature>
<dbReference type="InterPro" id="IPR005952">
    <property type="entry name" value="Phosphogly_mut1"/>
</dbReference>
<dbReference type="EC" id="5.4.2.11" evidence="3"/>
<proteinExistence type="inferred from homology"/>
<dbReference type="NCBIfam" id="TIGR01258">
    <property type="entry name" value="pgm_1"/>
    <property type="match status" value="2"/>
</dbReference>
<keyword evidence="9" id="KW-0732">Signal</keyword>
<dbReference type="GO" id="GO:0006096">
    <property type="term" value="P:glycolytic process"/>
    <property type="evidence" value="ECO:0007669"/>
    <property type="project" value="UniProtKB-KW"/>
</dbReference>
<comment type="caution">
    <text evidence="10">The sequence shown here is derived from an EMBL/GenBank/DDBJ whole genome shotgun (WGS) entry which is preliminary data.</text>
</comment>
<evidence type="ECO:0000256" key="6">
    <source>
        <dbReference type="PIRSR" id="PIRSR613078-2"/>
    </source>
</evidence>
<keyword evidence="4" id="KW-0324">Glycolysis</keyword>
<feature type="chain" id="PRO_5039950354" description="phosphoglycerate mutase (2,3-diphosphoglycerate-dependent)" evidence="9">
    <location>
        <begin position="25"/>
        <end position="811"/>
    </location>
</feature>
<evidence type="ECO:0000256" key="9">
    <source>
        <dbReference type="SAM" id="SignalP"/>
    </source>
</evidence>
<feature type="binding site" evidence="6">
    <location>
        <begin position="197"/>
        <end position="200"/>
    </location>
    <ligand>
        <name>substrate</name>
    </ligand>
</feature>
<dbReference type="SMART" id="SM00855">
    <property type="entry name" value="PGAM"/>
    <property type="match status" value="2"/>
</dbReference>
<dbReference type="Proteomes" id="UP000693970">
    <property type="component" value="Unassembled WGS sequence"/>
</dbReference>
<feature type="compositionally biased region" description="Polar residues" evidence="8">
    <location>
        <begin position="795"/>
        <end position="811"/>
    </location>
</feature>
<keyword evidence="5" id="KW-0413">Isomerase</keyword>
<evidence type="ECO:0000256" key="3">
    <source>
        <dbReference type="ARBA" id="ARBA00012028"/>
    </source>
</evidence>
<dbReference type="InterPro" id="IPR013078">
    <property type="entry name" value="His_Pase_superF_clade-1"/>
</dbReference>
<feature type="binding site" evidence="6">
    <location>
        <position position="208"/>
    </location>
    <ligand>
        <name>substrate</name>
    </ligand>
</feature>
<evidence type="ECO:0000313" key="10">
    <source>
        <dbReference type="EMBL" id="KAG7371831.1"/>
    </source>
</evidence>
<name>A0A9K3Q5Y9_9STRA</name>
<feature type="binding site" evidence="6">
    <location>
        <begin position="131"/>
        <end position="132"/>
    </location>
    <ligand>
        <name>substrate</name>
    </ligand>
</feature>
<feature type="region of interest" description="Disordered" evidence="8">
    <location>
        <begin position="759"/>
        <end position="778"/>
    </location>
</feature>